<evidence type="ECO:0000259" key="9">
    <source>
        <dbReference type="PROSITE" id="PS50928"/>
    </source>
</evidence>
<dbReference type="CDD" id="cd06261">
    <property type="entry name" value="TM_PBP2"/>
    <property type="match status" value="1"/>
</dbReference>
<proteinExistence type="inferred from homology"/>
<protein>
    <submittedName>
        <fullName evidence="10">ABC transporter permease subunit</fullName>
    </submittedName>
</protein>
<dbReference type="AlphaFoldDB" id="A0A6P1NH95"/>
<evidence type="ECO:0000256" key="5">
    <source>
        <dbReference type="ARBA" id="ARBA00022970"/>
    </source>
</evidence>
<evidence type="ECO:0000313" key="11">
    <source>
        <dbReference type="Proteomes" id="UP000464186"/>
    </source>
</evidence>
<evidence type="ECO:0000313" key="10">
    <source>
        <dbReference type="EMBL" id="QHK18919.1"/>
    </source>
</evidence>
<feature type="transmembrane region" description="Helical" evidence="8">
    <location>
        <begin position="12"/>
        <end position="36"/>
    </location>
</feature>
<feature type="transmembrane region" description="Helical" evidence="8">
    <location>
        <begin position="48"/>
        <end position="71"/>
    </location>
</feature>
<feature type="transmembrane region" description="Helical" evidence="8">
    <location>
        <begin position="77"/>
        <end position="96"/>
    </location>
</feature>
<keyword evidence="6 8" id="KW-1133">Transmembrane helix</keyword>
<dbReference type="Proteomes" id="UP000464186">
    <property type="component" value="Chromosome"/>
</dbReference>
<accession>A0A6P1NH95</accession>
<evidence type="ECO:0000256" key="4">
    <source>
        <dbReference type="ARBA" id="ARBA00022692"/>
    </source>
</evidence>
<sequence length="212" mass="22018">MIEAIPFLLQGLGTTVIITFGSFLIGAFCAVPLALARLSDIAPLRWLATAYIEVVRGIPPIAWMLVLFYGLGRYVTLPPLLAACLALGAVSTAYLAENYRAGIQAVAGGQWEGAGALGLSKGDTFWRVIAPQGIGVALPPSASYAVGLLKDSAVASVIGASDIAFQALTLNQQGNPGLPIFLAAGVVYMVVSVPMAVLARKADTFIRTRSAV</sequence>
<evidence type="ECO:0000256" key="3">
    <source>
        <dbReference type="ARBA" id="ARBA00022475"/>
    </source>
</evidence>
<feature type="transmembrane region" description="Helical" evidence="8">
    <location>
        <begin position="180"/>
        <end position="199"/>
    </location>
</feature>
<feature type="domain" description="ABC transmembrane type-1" evidence="9">
    <location>
        <begin position="12"/>
        <end position="199"/>
    </location>
</feature>
<dbReference type="InterPro" id="IPR043429">
    <property type="entry name" value="ArtM/GltK/GlnP/TcyL/YhdX-like"/>
</dbReference>
<evidence type="ECO:0000256" key="7">
    <source>
        <dbReference type="ARBA" id="ARBA00023136"/>
    </source>
</evidence>
<dbReference type="PANTHER" id="PTHR30614:SF0">
    <property type="entry name" value="L-CYSTINE TRANSPORT SYSTEM PERMEASE PROTEIN TCYL"/>
    <property type="match status" value="1"/>
</dbReference>
<keyword evidence="5" id="KW-0029">Amino-acid transport</keyword>
<evidence type="ECO:0000256" key="8">
    <source>
        <dbReference type="RuleBase" id="RU363032"/>
    </source>
</evidence>
<dbReference type="InterPro" id="IPR000515">
    <property type="entry name" value="MetI-like"/>
</dbReference>
<dbReference type="InterPro" id="IPR035906">
    <property type="entry name" value="MetI-like_sf"/>
</dbReference>
<dbReference type="NCBIfam" id="TIGR01726">
    <property type="entry name" value="HEQRo_perm_3TM"/>
    <property type="match status" value="1"/>
</dbReference>
<dbReference type="GO" id="GO:0043190">
    <property type="term" value="C:ATP-binding cassette (ABC) transporter complex"/>
    <property type="evidence" value="ECO:0007669"/>
    <property type="project" value="InterPro"/>
</dbReference>
<keyword evidence="4 8" id="KW-0812">Transmembrane</keyword>
<evidence type="ECO:0000256" key="1">
    <source>
        <dbReference type="ARBA" id="ARBA00004651"/>
    </source>
</evidence>
<dbReference type="Gene3D" id="1.10.3720.10">
    <property type="entry name" value="MetI-like"/>
    <property type="match status" value="1"/>
</dbReference>
<comment type="subcellular location">
    <subcellularLocation>
        <location evidence="1 8">Cell membrane</location>
        <topology evidence="1 8">Multi-pass membrane protein</topology>
    </subcellularLocation>
</comment>
<dbReference type="SUPFAM" id="SSF161098">
    <property type="entry name" value="MetI-like"/>
    <property type="match status" value="1"/>
</dbReference>
<dbReference type="KEGG" id="psey:GU243_03135"/>
<keyword evidence="7 8" id="KW-0472">Membrane</keyword>
<dbReference type="InterPro" id="IPR010065">
    <property type="entry name" value="AA_ABC_transptr_permease_3TM"/>
</dbReference>
<organism evidence="10 11">
    <name type="scientific">Pseudarthrobacter psychrotolerans</name>
    <dbReference type="NCBI Taxonomy" id="2697569"/>
    <lineage>
        <taxon>Bacteria</taxon>
        <taxon>Bacillati</taxon>
        <taxon>Actinomycetota</taxon>
        <taxon>Actinomycetes</taxon>
        <taxon>Micrococcales</taxon>
        <taxon>Micrococcaceae</taxon>
        <taxon>Pseudarthrobacter</taxon>
    </lineage>
</organism>
<comment type="similarity">
    <text evidence="8">Belongs to the binding-protein-dependent transport system permease family.</text>
</comment>
<keyword evidence="2 8" id="KW-0813">Transport</keyword>
<gene>
    <name evidence="10" type="ORF">GU243_03135</name>
</gene>
<keyword evidence="11" id="KW-1185">Reference proteome</keyword>
<dbReference type="PANTHER" id="PTHR30614">
    <property type="entry name" value="MEMBRANE COMPONENT OF AMINO ACID ABC TRANSPORTER"/>
    <property type="match status" value="1"/>
</dbReference>
<dbReference type="Pfam" id="PF00528">
    <property type="entry name" value="BPD_transp_1"/>
    <property type="match status" value="1"/>
</dbReference>
<evidence type="ECO:0000256" key="6">
    <source>
        <dbReference type="ARBA" id="ARBA00022989"/>
    </source>
</evidence>
<dbReference type="EMBL" id="CP047898">
    <property type="protein sequence ID" value="QHK18919.1"/>
    <property type="molecule type" value="Genomic_DNA"/>
</dbReference>
<dbReference type="GO" id="GO:0022857">
    <property type="term" value="F:transmembrane transporter activity"/>
    <property type="evidence" value="ECO:0007669"/>
    <property type="project" value="InterPro"/>
</dbReference>
<dbReference type="GO" id="GO:0006865">
    <property type="term" value="P:amino acid transport"/>
    <property type="evidence" value="ECO:0007669"/>
    <property type="project" value="UniProtKB-KW"/>
</dbReference>
<dbReference type="PROSITE" id="PS50928">
    <property type="entry name" value="ABC_TM1"/>
    <property type="match status" value="1"/>
</dbReference>
<reference evidence="10 11" key="1">
    <citation type="submission" date="2020-01" db="EMBL/GenBank/DDBJ databases">
        <title>Pseudarthrobacter psychrotolerans sp. nov., isolated from antarctic soil.</title>
        <authorList>
            <person name="Shin Y."/>
            <person name="Park W."/>
        </authorList>
    </citation>
    <scope>NUCLEOTIDE SEQUENCE [LARGE SCALE GENOMIC DNA]</scope>
    <source>
        <strain evidence="10 11">YJ56</strain>
    </source>
</reference>
<keyword evidence="3" id="KW-1003">Cell membrane</keyword>
<evidence type="ECO:0000256" key="2">
    <source>
        <dbReference type="ARBA" id="ARBA00022448"/>
    </source>
</evidence>
<name>A0A6P1NH95_9MICC</name>